<dbReference type="Proteomes" id="UP001158067">
    <property type="component" value="Unassembled WGS sequence"/>
</dbReference>
<proteinExistence type="predicted"/>
<evidence type="ECO:0000313" key="3">
    <source>
        <dbReference type="EMBL" id="SMP62359.1"/>
    </source>
</evidence>
<keyword evidence="4" id="KW-1185">Reference proteome</keyword>
<feature type="transmembrane region" description="Helical" evidence="1">
    <location>
        <begin position="16"/>
        <end position="39"/>
    </location>
</feature>
<dbReference type="Pfam" id="PF03703">
    <property type="entry name" value="bPH_2"/>
    <property type="match status" value="1"/>
</dbReference>
<reference evidence="3 4" key="1">
    <citation type="submission" date="2017-05" db="EMBL/GenBank/DDBJ databases">
        <authorList>
            <person name="Varghese N."/>
            <person name="Submissions S."/>
        </authorList>
    </citation>
    <scope>NUCLEOTIDE SEQUENCE [LARGE SCALE GENOMIC DNA]</scope>
    <source>
        <strain evidence="3 4">DSM 25457</strain>
    </source>
</reference>
<name>A0ABY1Q9B1_9BACT</name>
<sequence length="182" mass="20039">MDGELIETVSPKPVPAALFVSAPFLAGFLSFFPGMFAFVISNMFRGAMNPSAMSHRGPVLVFGLVAFVVSFAALMAYFAARCFVGPSRTFYRIYSDRIEFEEGLFATQKRTLLFDKVIDVSVRQGVLQQTVGVGTVSLVTQQLVSRGEGKLANRKIQIADVPNSNEVYELIRRLALSQSEEL</sequence>
<gene>
    <name evidence="3" type="ORF">SAMN06265222_107300</name>
</gene>
<comment type="caution">
    <text evidence="3">The sequence shown here is derived from an EMBL/GenBank/DDBJ whole genome shotgun (WGS) entry which is preliminary data.</text>
</comment>
<dbReference type="RefSeq" id="WP_283433358.1">
    <property type="nucleotide sequence ID" value="NZ_FXUG01000007.1"/>
</dbReference>
<keyword evidence="1" id="KW-0812">Transmembrane</keyword>
<evidence type="ECO:0000259" key="2">
    <source>
        <dbReference type="Pfam" id="PF03703"/>
    </source>
</evidence>
<organism evidence="3 4">
    <name type="scientific">Neorhodopirellula lusitana</name>
    <dbReference type="NCBI Taxonomy" id="445327"/>
    <lineage>
        <taxon>Bacteria</taxon>
        <taxon>Pseudomonadati</taxon>
        <taxon>Planctomycetota</taxon>
        <taxon>Planctomycetia</taxon>
        <taxon>Pirellulales</taxon>
        <taxon>Pirellulaceae</taxon>
        <taxon>Neorhodopirellula</taxon>
    </lineage>
</organism>
<feature type="domain" description="YdbS-like PH" evidence="2">
    <location>
        <begin position="88"/>
        <end position="171"/>
    </location>
</feature>
<keyword evidence="1" id="KW-0472">Membrane</keyword>
<evidence type="ECO:0000313" key="4">
    <source>
        <dbReference type="Proteomes" id="UP001158067"/>
    </source>
</evidence>
<dbReference type="InterPro" id="IPR005182">
    <property type="entry name" value="YdbS-like_PH"/>
</dbReference>
<feature type="transmembrane region" description="Helical" evidence="1">
    <location>
        <begin position="59"/>
        <end position="80"/>
    </location>
</feature>
<evidence type="ECO:0000256" key="1">
    <source>
        <dbReference type="SAM" id="Phobius"/>
    </source>
</evidence>
<protein>
    <submittedName>
        <fullName evidence="3">PH domain-containing protein</fullName>
    </submittedName>
</protein>
<keyword evidence="1" id="KW-1133">Transmembrane helix</keyword>
<accession>A0ABY1Q9B1</accession>
<dbReference type="EMBL" id="FXUG01000007">
    <property type="protein sequence ID" value="SMP62359.1"/>
    <property type="molecule type" value="Genomic_DNA"/>
</dbReference>